<sequence length="422" mass="46493">MISTEGLFVTRRYAGYQKPNLRIRFRQLSGLRSHLPLQKRHAQARAVVTSARSSMDSVTRKVWRGSQAGDLEYLNMVEETLSPPGPREVRVKVKAVGLNFADVFTVLGLYKAADTKDFVPGLEFSGVIDAHGEEVDEFRVGERIMGFTRFGAYSTYLNVDAGFVRPLPGAWSYDEGAAALVQAITVFYAMRSLANVQAGESVLIHSVAGGCGLRALAICEKLGVDAVGTVSTPSKAEFVLKEFPKLKSEQVIVRPTLGSWGEAATFSKQLQVAREAIGGSVQEEGFHMVLDSLLGNLYAPGWEHTRRGGRYIIFGAGSMTPTGGLSGISSVLSWCRLAWQWLWRPRLDLLEMPGLNKAVFGFNLIWMTDKLETMSPLVDEMLKLELPAPHVGHRFPFEDCRSAMKTFQSGKTRGKVVLVIDE</sequence>
<reference evidence="3 4" key="1">
    <citation type="journal article" date="2015" name="Genome Biol. Evol.">
        <title>Comparative Genomics of a Bacterivorous Green Alga Reveals Evolutionary Causalities and Consequences of Phago-Mixotrophic Mode of Nutrition.</title>
        <authorList>
            <person name="Burns J.A."/>
            <person name="Paasch A."/>
            <person name="Narechania A."/>
            <person name="Kim E."/>
        </authorList>
    </citation>
    <scope>NUCLEOTIDE SEQUENCE [LARGE SCALE GENOMIC DNA]</scope>
    <source>
        <strain evidence="3 4">PLY_AMNH</strain>
    </source>
</reference>
<keyword evidence="1" id="KW-0560">Oxidoreductase</keyword>
<gene>
    <name evidence="3" type="ORF">CYMTET_5496</name>
</gene>
<dbReference type="InterPro" id="IPR011032">
    <property type="entry name" value="GroES-like_sf"/>
</dbReference>
<dbReference type="SUPFAM" id="SSF50129">
    <property type="entry name" value="GroES-like"/>
    <property type="match status" value="1"/>
</dbReference>
<dbReference type="Pfam" id="PF13602">
    <property type="entry name" value="ADH_zinc_N_2"/>
    <property type="match status" value="1"/>
</dbReference>
<dbReference type="Gene3D" id="3.40.50.720">
    <property type="entry name" value="NAD(P)-binding Rossmann-like Domain"/>
    <property type="match status" value="1"/>
</dbReference>
<dbReference type="PANTHER" id="PTHR44054:SF1">
    <property type="entry name" value="SYNAPTIC VESICLE MEMBRANE PROTEIN VAT-1 HOMOLOG"/>
    <property type="match status" value="1"/>
</dbReference>
<evidence type="ECO:0000313" key="3">
    <source>
        <dbReference type="EMBL" id="KAK3286975.1"/>
    </source>
</evidence>
<dbReference type="InterPro" id="IPR052100">
    <property type="entry name" value="SV-ATPase_mito-regulator"/>
</dbReference>
<dbReference type="EMBL" id="LGRX02001059">
    <property type="protein sequence ID" value="KAK3286975.1"/>
    <property type="molecule type" value="Genomic_DNA"/>
</dbReference>
<dbReference type="InterPro" id="IPR036291">
    <property type="entry name" value="NAD(P)-bd_dom_sf"/>
</dbReference>
<dbReference type="PANTHER" id="PTHR44054">
    <property type="entry name" value="SYNAPTIC VESICLE MEMBRANE PROTEIN VAT-1 HOMOLOG-LIKE"/>
    <property type="match status" value="1"/>
</dbReference>
<evidence type="ECO:0000259" key="2">
    <source>
        <dbReference type="SMART" id="SM00829"/>
    </source>
</evidence>
<proteinExistence type="predicted"/>
<dbReference type="GO" id="GO:0016491">
    <property type="term" value="F:oxidoreductase activity"/>
    <property type="evidence" value="ECO:0007669"/>
    <property type="project" value="UniProtKB-KW"/>
</dbReference>
<keyword evidence="4" id="KW-1185">Reference proteome</keyword>
<dbReference type="SUPFAM" id="SSF51735">
    <property type="entry name" value="NAD(P)-binding Rossmann-fold domains"/>
    <property type="match status" value="1"/>
</dbReference>
<evidence type="ECO:0000313" key="4">
    <source>
        <dbReference type="Proteomes" id="UP001190700"/>
    </source>
</evidence>
<dbReference type="AlphaFoldDB" id="A0AAE0GZ00"/>
<dbReference type="InterPro" id="IPR013154">
    <property type="entry name" value="ADH-like_N"/>
</dbReference>
<dbReference type="Gene3D" id="3.90.180.10">
    <property type="entry name" value="Medium-chain alcohol dehydrogenases, catalytic domain"/>
    <property type="match status" value="1"/>
</dbReference>
<accession>A0AAE0GZ00</accession>
<organism evidence="3 4">
    <name type="scientific">Cymbomonas tetramitiformis</name>
    <dbReference type="NCBI Taxonomy" id="36881"/>
    <lineage>
        <taxon>Eukaryota</taxon>
        <taxon>Viridiplantae</taxon>
        <taxon>Chlorophyta</taxon>
        <taxon>Pyramimonadophyceae</taxon>
        <taxon>Pyramimonadales</taxon>
        <taxon>Pyramimonadaceae</taxon>
        <taxon>Cymbomonas</taxon>
    </lineage>
</organism>
<name>A0AAE0GZ00_9CHLO</name>
<dbReference type="Proteomes" id="UP001190700">
    <property type="component" value="Unassembled WGS sequence"/>
</dbReference>
<feature type="domain" description="Enoyl reductase (ER)" evidence="2">
    <location>
        <begin position="69"/>
        <end position="418"/>
    </location>
</feature>
<evidence type="ECO:0000256" key="1">
    <source>
        <dbReference type="ARBA" id="ARBA00023002"/>
    </source>
</evidence>
<dbReference type="Pfam" id="PF08240">
    <property type="entry name" value="ADH_N"/>
    <property type="match status" value="1"/>
</dbReference>
<protein>
    <recommendedName>
        <fullName evidence="2">Enoyl reductase (ER) domain-containing protein</fullName>
    </recommendedName>
</protein>
<dbReference type="InterPro" id="IPR020843">
    <property type="entry name" value="ER"/>
</dbReference>
<dbReference type="SMART" id="SM00829">
    <property type="entry name" value="PKS_ER"/>
    <property type="match status" value="1"/>
</dbReference>
<comment type="caution">
    <text evidence="3">The sequence shown here is derived from an EMBL/GenBank/DDBJ whole genome shotgun (WGS) entry which is preliminary data.</text>
</comment>